<dbReference type="Pfam" id="PF17767">
    <property type="entry name" value="NAPRTase_N"/>
    <property type="match status" value="1"/>
</dbReference>
<dbReference type="InterPro" id="IPR036068">
    <property type="entry name" value="Nicotinate_pribotase-like_C"/>
</dbReference>
<evidence type="ECO:0000313" key="10">
    <source>
        <dbReference type="Proteomes" id="UP000178534"/>
    </source>
</evidence>
<name>A0A1G2DCM9_9BACT</name>
<dbReference type="SUPFAM" id="SSF54675">
    <property type="entry name" value="Nicotinate/Quinolinate PRTase N-terminal domain-like"/>
    <property type="match status" value="1"/>
</dbReference>
<reference evidence="9 10" key="1">
    <citation type="journal article" date="2016" name="Nat. Commun.">
        <title>Thousands of microbial genomes shed light on interconnected biogeochemical processes in an aquifer system.</title>
        <authorList>
            <person name="Anantharaman K."/>
            <person name="Brown C.T."/>
            <person name="Hug L.A."/>
            <person name="Sharon I."/>
            <person name="Castelle C.J."/>
            <person name="Probst A.J."/>
            <person name="Thomas B.C."/>
            <person name="Singh A."/>
            <person name="Wilkins M.J."/>
            <person name="Karaoz U."/>
            <person name="Brodie E.L."/>
            <person name="Williams K.H."/>
            <person name="Hubbard S.S."/>
            <person name="Banfield J.F."/>
        </authorList>
    </citation>
    <scope>NUCLEOTIDE SEQUENCE [LARGE SCALE GENOMIC DNA]</scope>
</reference>
<proteinExistence type="inferred from homology"/>
<protein>
    <recommendedName>
        <fullName evidence="3">nicotinate phosphoribosyltransferase</fullName>
        <ecNumber evidence="3">6.3.4.21</ecNumber>
    </recommendedName>
</protein>
<dbReference type="InterPro" id="IPR040727">
    <property type="entry name" value="NAPRTase_N"/>
</dbReference>
<comment type="caution">
    <text evidence="9">The sequence shown here is derived from an EMBL/GenBank/DDBJ whole genome shotgun (WGS) entry which is preliminary data.</text>
</comment>
<dbReference type="GO" id="GO:0004516">
    <property type="term" value="F:nicotinate phosphoribosyltransferase activity"/>
    <property type="evidence" value="ECO:0007669"/>
    <property type="project" value="UniProtKB-EC"/>
</dbReference>
<evidence type="ECO:0000256" key="3">
    <source>
        <dbReference type="ARBA" id="ARBA00013236"/>
    </source>
</evidence>
<evidence type="ECO:0000313" key="9">
    <source>
        <dbReference type="EMBL" id="OGZ11263.1"/>
    </source>
</evidence>
<gene>
    <name evidence="9" type="ORF">A2942_00520</name>
</gene>
<dbReference type="Proteomes" id="UP000178534">
    <property type="component" value="Unassembled WGS sequence"/>
</dbReference>
<organism evidence="9 10">
    <name type="scientific">Candidatus Lloydbacteria bacterium RIFCSPLOWO2_01_FULL_50_20</name>
    <dbReference type="NCBI Taxonomy" id="1798665"/>
    <lineage>
        <taxon>Bacteria</taxon>
        <taxon>Candidatus Lloydiibacteriota</taxon>
    </lineage>
</organism>
<dbReference type="GO" id="GO:0005829">
    <property type="term" value="C:cytosol"/>
    <property type="evidence" value="ECO:0007669"/>
    <property type="project" value="TreeGrafter"/>
</dbReference>
<dbReference type="EC" id="6.3.4.21" evidence="3"/>
<sequence>MYGFNPLVGDGAPIIGAVLSNDSYKFTTGQFALLCHPRTPVVSAFHNRTASERLAEIIDERDLRRELDHVRSLRMRPDEIDYLYGLRLVNHVPRYAPKETNHPRVFHDEYVDFMREFQYPSYQLSVTADGQYDLRFPGLWEKQTYWECPGMRIMNTLRIRALLAQMTPEQQTKIYRDAQERLEEKILFFKAHPWIQFIDFGFRRAGGPEWHDELDERLFRALPPKQLLGVSEMSAARRHGTPSLGTIPHEPIQVLSGIYYEDDDRAGTMESHQRFFLEWDEFYDGEFSVALTDTYGRKYFFDNFPHGLAVRWSGLRQDSGNPVSFLDDAEDFYRRHKVEMRTKRAVPSDGLTTRLIHSIDAANRERFNVAHGLGTSLTFDFSDEFGVSPIPSISIVVKAVEACGHELVKVPDNSAKALGSPEALARVRRLTGDVADKTFVTPAS</sequence>
<keyword evidence="5" id="KW-0436">Ligase</keyword>
<evidence type="ECO:0000256" key="5">
    <source>
        <dbReference type="ARBA" id="ARBA00022598"/>
    </source>
</evidence>
<accession>A0A1G2DCM9</accession>
<evidence type="ECO:0000259" key="7">
    <source>
        <dbReference type="Pfam" id="PF04095"/>
    </source>
</evidence>
<keyword evidence="4" id="KW-0597">Phosphoprotein</keyword>
<dbReference type="PANTHER" id="PTHR11098:SF1">
    <property type="entry name" value="NICOTINATE PHOSPHORIBOSYLTRANSFERASE"/>
    <property type="match status" value="1"/>
</dbReference>
<evidence type="ECO:0000256" key="1">
    <source>
        <dbReference type="ARBA" id="ARBA00004952"/>
    </source>
</evidence>
<comment type="similarity">
    <text evidence="2">Belongs to the NAPRTase family.</text>
</comment>
<evidence type="ECO:0000259" key="8">
    <source>
        <dbReference type="Pfam" id="PF17767"/>
    </source>
</evidence>
<evidence type="ECO:0000256" key="2">
    <source>
        <dbReference type="ARBA" id="ARBA00010897"/>
    </source>
</evidence>
<dbReference type="InterPro" id="IPR007229">
    <property type="entry name" value="Nic_PRibTrfase-Fam"/>
</dbReference>
<dbReference type="Gene3D" id="3.20.140.10">
    <property type="entry name" value="nicotinate phosphoribosyltransferase"/>
    <property type="match status" value="1"/>
</dbReference>
<dbReference type="AlphaFoldDB" id="A0A1G2DCM9"/>
<feature type="domain" description="Nicotinate phosphoribosyltransferase N-terminal" evidence="8">
    <location>
        <begin position="19"/>
        <end position="155"/>
    </location>
</feature>
<dbReference type="UniPathway" id="UPA00253">
    <property type="reaction ID" value="UER00457"/>
</dbReference>
<keyword evidence="6" id="KW-0662">Pyridine nucleotide biosynthesis</keyword>
<evidence type="ECO:0000256" key="4">
    <source>
        <dbReference type="ARBA" id="ARBA00022553"/>
    </source>
</evidence>
<dbReference type="GO" id="GO:0034355">
    <property type="term" value="P:NAD+ biosynthetic process via the salvage pathway"/>
    <property type="evidence" value="ECO:0007669"/>
    <property type="project" value="TreeGrafter"/>
</dbReference>
<dbReference type="Pfam" id="PF04095">
    <property type="entry name" value="NAPRTase"/>
    <property type="match status" value="1"/>
</dbReference>
<evidence type="ECO:0000256" key="6">
    <source>
        <dbReference type="ARBA" id="ARBA00022642"/>
    </source>
</evidence>
<feature type="domain" description="Nicotinate/nicotinamide phosphoribosyltransferase" evidence="7">
    <location>
        <begin position="195"/>
        <end position="429"/>
    </location>
</feature>
<dbReference type="SUPFAM" id="SSF51690">
    <property type="entry name" value="Nicotinate/Quinolinate PRTase C-terminal domain-like"/>
    <property type="match status" value="1"/>
</dbReference>
<dbReference type="EMBL" id="MHLP01000039">
    <property type="protein sequence ID" value="OGZ11263.1"/>
    <property type="molecule type" value="Genomic_DNA"/>
</dbReference>
<dbReference type="STRING" id="1798665.A2942_00520"/>
<dbReference type="PANTHER" id="PTHR11098">
    <property type="entry name" value="NICOTINATE PHOSPHORIBOSYLTRANSFERASE"/>
    <property type="match status" value="1"/>
</dbReference>
<dbReference type="InterPro" id="IPR041525">
    <property type="entry name" value="N/Namide_PRibTrfase"/>
</dbReference>
<comment type="pathway">
    <text evidence="1">Cofactor biosynthesis; NAD(+) biosynthesis; nicotinate D-ribonucleotide from nicotinate: step 1/1.</text>
</comment>